<accession>A0A552X139</accession>
<dbReference type="SUPFAM" id="SSF50685">
    <property type="entry name" value="Barwin-like endoglucanases"/>
    <property type="match status" value="1"/>
</dbReference>
<dbReference type="HAMAP" id="MF_02071">
    <property type="entry name" value="RlpA"/>
    <property type="match status" value="1"/>
</dbReference>
<comment type="similarity">
    <text evidence="3 4">Belongs to the RlpA family.</text>
</comment>
<evidence type="ECO:0000259" key="6">
    <source>
        <dbReference type="Pfam" id="PF03330"/>
    </source>
</evidence>
<dbReference type="GO" id="GO:0000270">
    <property type="term" value="P:peptidoglycan metabolic process"/>
    <property type="evidence" value="ECO:0007669"/>
    <property type="project" value="UniProtKB-UniRule"/>
</dbReference>
<dbReference type="PANTHER" id="PTHR34183:SF1">
    <property type="entry name" value="ENDOLYTIC PEPTIDOGLYCAN TRANSGLYCOSYLASE RLPA"/>
    <property type="match status" value="1"/>
</dbReference>
<dbReference type="InterPro" id="IPR036908">
    <property type="entry name" value="RlpA-like_sf"/>
</dbReference>
<sequence>MRHAIYLLLLTISIAITTGCSSVPKQSSPELVGYTETGVASYYAMKYQFRQTASGERFNQYAHTAAHKTLPFGTKVRVTNLANNKNVTVKINDRGPFIEGRIIDLSRASFGQIGNLESGIIQVKIEVIK</sequence>
<dbReference type="Pfam" id="PF03330">
    <property type="entry name" value="DPBB_1"/>
    <property type="match status" value="1"/>
</dbReference>
<dbReference type="GO" id="GO:0071555">
    <property type="term" value="P:cell wall organization"/>
    <property type="evidence" value="ECO:0007669"/>
    <property type="project" value="UniProtKB-KW"/>
</dbReference>
<dbReference type="RefSeq" id="WP_143235641.1">
    <property type="nucleotide sequence ID" value="NZ_VJWL01000002.1"/>
</dbReference>
<keyword evidence="2 3" id="KW-0961">Cell wall biogenesis/degradation</keyword>
<keyword evidence="3" id="KW-0449">Lipoprotein</keyword>
<feature type="domain" description="RlpA-like protein double-psi beta-barrel" evidence="6">
    <location>
        <begin position="36"/>
        <end position="125"/>
    </location>
</feature>
<evidence type="ECO:0000256" key="5">
    <source>
        <dbReference type="SAM" id="SignalP"/>
    </source>
</evidence>
<gene>
    <name evidence="3" type="primary">rlpA</name>
    <name evidence="7" type="ORF">FM042_06620</name>
</gene>
<dbReference type="InterPro" id="IPR009009">
    <property type="entry name" value="RlpA-like_DPBB"/>
</dbReference>
<feature type="chain" id="PRO_5022276980" description="Endolytic peptidoglycan transglycosylase RlpA" evidence="5">
    <location>
        <begin position="23"/>
        <end position="129"/>
    </location>
</feature>
<dbReference type="AlphaFoldDB" id="A0A552X139"/>
<keyword evidence="3" id="KW-0472">Membrane</keyword>
<dbReference type="OrthoDB" id="9779128at2"/>
<dbReference type="Proteomes" id="UP000320359">
    <property type="component" value="Unassembled WGS sequence"/>
</dbReference>
<dbReference type="InterPro" id="IPR012997">
    <property type="entry name" value="RplA"/>
</dbReference>
<reference evidence="7 8" key="1">
    <citation type="submission" date="2019-07" db="EMBL/GenBank/DDBJ databases">
        <authorList>
            <person name="Yang M."/>
            <person name="Zhao D."/>
            <person name="Xiang H."/>
        </authorList>
    </citation>
    <scope>NUCLEOTIDE SEQUENCE [LARGE SCALE GENOMIC DNA]</scope>
    <source>
        <strain evidence="7 8">IM1326</strain>
    </source>
</reference>
<evidence type="ECO:0000313" key="8">
    <source>
        <dbReference type="Proteomes" id="UP000320359"/>
    </source>
</evidence>
<keyword evidence="8" id="KW-1185">Reference proteome</keyword>
<dbReference type="GO" id="GO:0008932">
    <property type="term" value="F:lytic endotransglycosylase activity"/>
    <property type="evidence" value="ECO:0007669"/>
    <property type="project" value="UniProtKB-UniRule"/>
</dbReference>
<comment type="subcellular location">
    <subcellularLocation>
        <location evidence="3">Cell membrane</location>
        <topology evidence="3">Lipid-anchor</topology>
    </subcellularLocation>
</comment>
<name>A0A552X139_9GAMM</name>
<dbReference type="CDD" id="cd22268">
    <property type="entry name" value="DPBB_RlpA-like"/>
    <property type="match status" value="1"/>
</dbReference>
<protein>
    <recommendedName>
        <fullName evidence="3">Endolytic peptidoglycan transglycosylase RlpA</fullName>
        <ecNumber evidence="3">4.2.2.-</ecNumber>
    </recommendedName>
</protein>
<dbReference type="GO" id="GO:0005886">
    <property type="term" value="C:plasma membrane"/>
    <property type="evidence" value="ECO:0007669"/>
    <property type="project" value="UniProtKB-SubCell"/>
</dbReference>
<evidence type="ECO:0000256" key="2">
    <source>
        <dbReference type="ARBA" id="ARBA00023316"/>
    </source>
</evidence>
<proteinExistence type="inferred from homology"/>
<keyword evidence="3" id="KW-1003">Cell membrane</keyword>
<evidence type="ECO:0000256" key="3">
    <source>
        <dbReference type="HAMAP-Rule" id="MF_02071"/>
    </source>
</evidence>
<feature type="signal peptide" evidence="5">
    <location>
        <begin position="1"/>
        <end position="22"/>
    </location>
</feature>
<dbReference type="EC" id="4.2.2.-" evidence="3"/>
<dbReference type="NCBIfam" id="TIGR00413">
    <property type="entry name" value="rlpA"/>
    <property type="match status" value="1"/>
</dbReference>
<keyword evidence="5" id="KW-0732">Signal</keyword>
<evidence type="ECO:0000313" key="7">
    <source>
        <dbReference type="EMBL" id="TRW48656.1"/>
    </source>
</evidence>
<dbReference type="Gene3D" id="2.40.40.10">
    <property type="entry name" value="RlpA-like domain"/>
    <property type="match status" value="1"/>
</dbReference>
<dbReference type="PROSITE" id="PS51257">
    <property type="entry name" value="PROKAR_LIPOPROTEIN"/>
    <property type="match status" value="1"/>
</dbReference>
<evidence type="ECO:0000256" key="4">
    <source>
        <dbReference type="RuleBase" id="RU003495"/>
    </source>
</evidence>
<dbReference type="PANTHER" id="PTHR34183">
    <property type="entry name" value="ENDOLYTIC PEPTIDOGLYCAN TRANSGLYCOSYLASE RLPA"/>
    <property type="match status" value="1"/>
</dbReference>
<comment type="function">
    <text evidence="3">Lytic transglycosylase with a strong preference for naked glycan strands that lack stem peptides.</text>
</comment>
<evidence type="ECO:0000256" key="1">
    <source>
        <dbReference type="ARBA" id="ARBA00023239"/>
    </source>
</evidence>
<keyword evidence="1 3" id="KW-0456">Lyase</keyword>
<dbReference type="InterPro" id="IPR034718">
    <property type="entry name" value="RlpA"/>
</dbReference>
<dbReference type="EMBL" id="VJWL01000002">
    <property type="protein sequence ID" value="TRW48656.1"/>
    <property type="molecule type" value="Genomic_DNA"/>
</dbReference>
<keyword evidence="3" id="KW-0564">Palmitate</keyword>
<organism evidence="7 8">
    <name type="scientific">Aliidiomarina halalkaliphila</name>
    <dbReference type="NCBI Taxonomy" id="2593535"/>
    <lineage>
        <taxon>Bacteria</taxon>
        <taxon>Pseudomonadati</taxon>
        <taxon>Pseudomonadota</taxon>
        <taxon>Gammaproteobacteria</taxon>
        <taxon>Alteromonadales</taxon>
        <taxon>Idiomarinaceae</taxon>
        <taxon>Aliidiomarina</taxon>
    </lineage>
</organism>
<comment type="caution">
    <text evidence="7">The sequence shown here is derived from an EMBL/GenBank/DDBJ whole genome shotgun (WGS) entry which is preliminary data.</text>
</comment>